<keyword evidence="9" id="KW-0472">Membrane</keyword>
<dbReference type="PANTHER" id="PTHR24223">
    <property type="entry name" value="ATP-BINDING CASSETTE SUB-FAMILY C"/>
    <property type="match status" value="1"/>
</dbReference>
<evidence type="ECO:0000259" key="11">
    <source>
        <dbReference type="PROSITE" id="PS50893"/>
    </source>
</evidence>
<evidence type="ECO:0000256" key="9">
    <source>
        <dbReference type="ARBA" id="ARBA00023136"/>
    </source>
</evidence>
<dbReference type="InterPro" id="IPR036640">
    <property type="entry name" value="ABC1_TM_sf"/>
</dbReference>
<keyword evidence="6" id="KW-0547">Nucleotide-binding</keyword>
<evidence type="ECO:0000256" key="7">
    <source>
        <dbReference type="ARBA" id="ARBA00022840"/>
    </source>
</evidence>
<dbReference type="Proteomes" id="UP001295794">
    <property type="component" value="Unassembled WGS sequence"/>
</dbReference>
<sequence>MRCNHQSSLLQAMIGEVRWTEGAVAFGGSIGYVTQSAWIRNPTPGDNITLGQELKLDRFEDVVRACNLEHDLNILPHGAETVRPRHRAAGKPAGRPVETKRLDSLLRSTLYASYTEALTVRSTIRAYRGQDDAIRHAEHGLGLENRAYLMTIALQTWLGPRLNVFGNIIIFDIAISAAAFRKSVDFSKIGVVLSYTLSRSPRVSMALSLHIAAQMINMSARNEQNMKSVERLIVYAELPAEGASTTPNDPPASWPDHGPITFKDIQMPYREGLPPVLKGVRLDVKAGENIGIVGRTGTGKSSLQQCLFRIVELQLGQVDIDGANIAGLGLDVLRDWLTLVPQDGVLFLGALRENLNPPNSRTDTELLFVLRREWSLPRPKEPTDPIAKAKLSLNSTIDDEGSNYSARKKQLLTLCRALMKSSPIRVLDEAASSVGVEMDGKLQRTIRTEFANSVLLRIAHRLNTLRVFTAPYDRILGMDQVQVVE</sequence>
<dbReference type="GO" id="GO:0005886">
    <property type="term" value="C:plasma membrane"/>
    <property type="evidence" value="ECO:0007669"/>
    <property type="project" value="UniProtKB-SubCell"/>
</dbReference>
<dbReference type="Gene3D" id="1.20.1560.10">
    <property type="entry name" value="ABC transporter type 1, transmembrane domain"/>
    <property type="match status" value="1"/>
</dbReference>
<evidence type="ECO:0000313" key="12">
    <source>
        <dbReference type="EMBL" id="CAK5271117.1"/>
    </source>
</evidence>
<accession>A0AAD2H8R7</accession>
<keyword evidence="10" id="KW-0325">Glycoprotein</keyword>
<evidence type="ECO:0000256" key="4">
    <source>
        <dbReference type="ARBA" id="ARBA00022475"/>
    </source>
</evidence>
<evidence type="ECO:0000256" key="6">
    <source>
        <dbReference type="ARBA" id="ARBA00022741"/>
    </source>
</evidence>
<keyword evidence="13" id="KW-1185">Reference proteome</keyword>
<evidence type="ECO:0000256" key="10">
    <source>
        <dbReference type="ARBA" id="ARBA00023180"/>
    </source>
</evidence>
<keyword evidence="4" id="KW-1003">Cell membrane</keyword>
<dbReference type="FunFam" id="3.40.50.300:FF:002145">
    <property type="entry name" value="ABC transporter (MsbA subfamily)"/>
    <property type="match status" value="1"/>
</dbReference>
<dbReference type="GO" id="GO:0000329">
    <property type="term" value="C:fungal-type vacuole membrane"/>
    <property type="evidence" value="ECO:0007669"/>
    <property type="project" value="UniProtKB-ARBA"/>
</dbReference>
<dbReference type="InterPro" id="IPR027417">
    <property type="entry name" value="P-loop_NTPase"/>
</dbReference>
<protein>
    <recommendedName>
        <fullName evidence="11">ABC transporter domain-containing protein</fullName>
    </recommendedName>
</protein>
<dbReference type="SUPFAM" id="SSF90123">
    <property type="entry name" value="ABC transporter transmembrane region"/>
    <property type="match status" value="1"/>
</dbReference>
<proteinExistence type="inferred from homology"/>
<evidence type="ECO:0000256" key="2">
    <source>
        <dbReference type="ARBA" id="ARBA00009726"/>
    </source>
</evidence>
<dbReference type="SUPFAM" id="SSF52540">
    <property type="entry name" value="P-loop containing nucleoside triphosphate hydrolases"/>
    <property type="match status" value="2"/>
</dbReference>
<comment type="similarity">
    <text evidence="2">Belongs to the ABC transporter superfamily. ABCC family. Conjugate transporter (TC 3.A.1.208) subfamily.</text>
</comment>
<evidence type="ECO:0000313" key="13">
    <source>
        <dbReference type="Proteomes" id="UP001295794"/>
    </source>
</evidence>
<dbReference type="AlphaFoldDB" id="A0AAD2H8R7"/>
<dbReference type="GO" id="GO:0016887">
    <property type="term" value="F:ATP hydrolysis activity"/>
    <property type="evidence" value="ECO:0007669"/>
    <property type="project" value="InterPro"/>
</dbReference>
<dbReference type="PROSITE" id="PS50893">
    <property type="entry name" value="ABC_TRANSPORTER_2"/>
    <property type="match status" value="1"/>
</dbReference>
<keyword evidence="8" id="KW-1133">Transmembrane helix</keyword>
<gene>
    <name evidence="12" type="ORF">MYCIT1_LOCUS16004</name>
</gene>
<dbReference type="EMBL" id="CAVNYO010000169">
    <property type="protein sequence ID" value="CAK5271117.1"/>
    <property type="molecule type" value="Genomic_DNA"/>
</dbReference>
<reference evidence="12" key="1">
    <citation type="submission" date="2023-11" db="EMBL/GenBank/DDBJ databases">
        <authorList>
            <person name="De Vega J J."/>
            <person name="De Vega J J."/>
        </authorList>
    </citation>
    <scope>NUCLEOTIDE SEQUENCE</scope>
</reference>
<keyword evidence="7" id="KW-0067">ATP-binding</keyword>
<keyword evidence="5" id="KW-0812">Transmembrane</keyword>
<organism evidence="12 13">
    <name type="scientific">Mycena citricolor</name>
    <dbReference type="NCBI Taxonomy" id="2018698"/>
    <lineage>
        <taxon>Eukaryota</taxon>
        <taxon>Fungi</taxon>
        <taxon>Dikarya</taxon>
        <taxon>Basidiomycota</taxon>
        <taxon>Agaricomycotina</taxon>
        <taxon>Agaricomycetes</taxon>
        <taxon>Agaricomycetidae</taxon>
        <taxon>Agaricales</taxon>
        <taxon>Marasmiineae</taxon>
        <taxon>Mycenaceae</taxon>
        <taxon>Mycena</taxon>
    </lineage>
</organism>
<feature type="domain" description="ABC transporter" evidence="11">
    <location>
        <begin position="260"/>
        <end position="484"/>
    </location>
</feature>
<dbReference type="PANTHER" id="PTHR24223:SF456">
    <property type="entry name" value="MULTIDRUG RESISTANCE-ASSOCIATED PROTEIN LETHAL(2)03659"/>
    <property type="match status" value="1"/>
</dbReference>
<dbReference type="GO" id="GO:0005524">
    <property type="term" value="F:ATP binding"/>
    <property type="evidence" value="ECO:0007669"/>
    <property type="project" value="UniProtKB-KW"/>
</dbReference>
<name>A0AAD2H8R7_9AGAR</name>
<dbReference type="InterPro" id="IPR003439">
    <property type="entry name" value="ABC_transporter-like_ATP-bd"/>
</dbReference>
<evidence type="ECO:0000256" key="3">
    <source>
        <dbReference type="ARBA" id="ARBA00022448"/>
    </source>
</evidence>
<dbReference type="GO" id="GO:0042626">
    <property type="term" value="F:ATPase-coupled transmembrane transporter activity"/>
    <property type="evidence" value="ECO:0007669"/>
    <property type="project" value="TreeGrafter"/>
</dbReference>
<dbReference type="Gene3D" id="3.40.50.300">
    <property type="entry name" value="P-loop containing nucleotide triphosphate hydrolases"/>
    <property type="match status" value="2"/>
</dbReference>
<dbReference type="Pfam" id="PF00005">
    <property type="entry name" value="ABC_tran"/>
    <property type="match status" value="1"/>
</dbReference>
<evidence type="ECO:0000256" key="8">
    <source>
        <dbReference type="ARBA" id="ARBA00022989"/>
    </source>
</evidence>
<comment type="subcellular location">
    <subcellularLocation>
        <location evidence="1">Cell membrane</location>
        <topology evidence="1">Multi-pass membrane protein</topology>
    </subcellularLocation>
</comment>
<evidence type="ECO:0000256" key="5">
    <source>
        <dbReference type="ARBA" id="ARBA00022692"/>
    </source>
</evidence>
<dbReference type="InterPro" id="IPR050173">
    <property type="entry name" value="ABC_transporter_C-like"/>
</dbReference>
<keyword evidence="3" id="KW-0813">Transport</keyword>
<comment type="caution">
    <text evidence="12">The sequence shown here is derived from an EMBL/GenBank/DDBJ whole genome shotgun (WGS) entry which is preliminary data.</text>
</comment>
<evidence type="ECO:0000256" key="1">
    <source>
        <dbReference type="ARBA" id="ARBA00004651"/>
    </source>
</evidence>